<dbReference type="Gene3D" id="3.40.630.30">
    <property type="match status" value="1"/>
</dbReference>
<feature type="domain" description="N-acetyltransferase" evidence="1">
    <location>
        <begin position="8"/>
        <end position="136"/>
    </location>
</feature>
<keyword evidence="3" id="KW-1185">Reference proteome</keyword>
<dbReference type="PANTHER" id="PTHR43233">
    <property type="entry name" value="FAMILY N-ACETYLTRANSFERASE, PUTATIVE (AFU_ORTHOLOGUE AFUA_6G03350)-RELATED"/>
    <property type="match status" value="1"/>
</dbReference>
<reference evidence="2 3" key="1">
    <citation type="submission" date="2021-05" db="EMBL/GenBank/DDBJ databases">
        <title>A Polyphasic approach of four new species of the genus Ohtaekwangia: Ohtaekwangia histidinii sp. nov., Ohtaekwangia cretensis sp. nov., Ohtaekwangia indiensis sp. nov., Ohtaekwangia reichenbachii sp. nov. from diverse environment.</title>
        <authorList>
            <person name="Octaviana S."/>
        </authorList>
    </citation>
    <scope>NUCLEOTIDE SEQUENCE [LARGE SCALE GENOMIC DNA]</scope>
    <source>
        <strain evidence="2 3">PWU37</strain>
    </source>
</reference>
<keyword evidence="2" id="KW-0808">Transferase</keyword>
<proteinExistence type="predicted"/>
<comment type="caution">
    <text evidence="2">The sequence shown here is derived from an EMBL/GenBank/DDBJ whole genome shotgun (WGS) entry which is preliminary data.</text>
</comment>
<accession>A0AAP2GEB7</accession>
<dbReference type="RefSeq" id="WP_254091419.1">
    <property type="nucleotide sequence ID" value="NZ_JAHESC010000023.1"/>
</dbReference>
<protein>
    <submittedName>
        <fullName evidence="2">GNAT family N-acetyltransferase</fullName>
        <ecNumber evidence="2">2.3.1.-</ecNumber>
    </submittedName>
</protein>
<gene>
    <name evidence="2" type="ORF">KK078_16595</name>
</gene>
<dbReference type="PANTHER" id="PTHR43233:SF1">
    <property type="entry name" value="FAMILY N-ACETYLTRANSFERASE, PUTATIVE (AFU_ORTHOLOGUE AFUA_6G03350)-RELATED"/>
    <property type="match status" value="1"/>
</dbReference>
<evidence type="ECO:0000313" key="2">
    <source>
        <dbReference type="EMBL" id="MBT1688192.1"/>
    </source>
</evidence>
<dbReference type="AlphaFoldDB" id="A0AAP2GEB7"/>
<dbReference type="InterPro" id="IPR000182">
    <property type="entry name" value="GNAT_dom"/>
</dbReference>
<dbReference type="InterPro" id="IPR016181">
    <property type="entry name" value="Acyl_CoA_acyltransferase"/>
</dbReference>
<dbReference type="Pfam" id="PF13673">
    <property type="entry name" value="Acetyltransf_10"/>
    <property type="match status" value="1"/>
</dbReference>
<name>A0AAP2GEB7_9BACT</name>
<evidence type="ECO:0000259" key="1">
    <source>
        <dbReference type="PROSITE" id="PS51186"/>
    </source>
</evidence>
<evidence type="ECO:0000313" key="3">
    <source>
        <dbReference type="Proteomes" id="UP001319180"/>
    </source>
</evidence>
<dbReference type="PROSITE" id="PS51186">
    <property type="entry name" value="GNAT"/>
    <property type="match status" value="1"/>
</dbReference>
<organism evidence="2 3">
    <name type="scientific">Dawidia soli</name>
    <dbReference type="NCBI Taxonomy" id="2782352"/>
    <lineage>
        <taxon>Bacteria</taxon>
        <taxon>Pseudomonadati</taxon>
        <taxon>Bacteroidota</taxon>
        <taxon>Cytophagia</taxon>
        <taxon>Cytophagales</taxon>
        <taxon>Chryseotaleaceae</taxon>
        <taxon>Dawidia</taxon>
    </lineage>
</organism>
<sequence>MIADIQYFDNRPITTEEFIDVLTRSTLSERRPVSEPDRVARMLEHANVLVTAWKGDLLVGVSRALTDFSFCCYLSDLAVDEAFQHQGIGKELIRRTHVASGEETTLILLAAPKAIGYYPKIGMEKYEHCFRINRKV</sequence>
<dbReference type="CDD" id="cd04301">
    <property type="entry name" value="NAT_SF"/>
    <property type="match status" value="1"/>
</dbReference>
<dbReference type="SUPFAM" id="SSF55729">
    <property type="entry name" value="Acyl-CoA N-acyltransferases (Nat)"/>
    <property type="match status" value="1"/>
</dbReference>
<dbReference type="InterPro" id="IPR053144">
    <property type="entry name" value="Acetyltransferase_Butenolide"/>
</dbReference>
<dbReference type="EC" id="2.3.1.-" evidence="2"/>
<dbReference type="EMBL" id="JAHESC010000023">
    <property type="protein sequence ID" value="MBT1688192.1"/>
    <property type="molecule type" value="Genomic_DNA"/>
</dbReference>
<keyword evidence="2" id="KW-0012">Acyltransferase</keyword>
<dbReference type="Proteomes" id="UP001319180">
    <property type="component" value="Unassembled WGS sequence"/>
</dbReference>
<dbReference type="GO" id="GO:0016747">
    <property type="term" value="F:acyltransferase activity, transferring groups other than amino-acyl groups"/>
    <property type="evidence" value="ECO:0007669"/>
    <property type="project" value="InterPro"/>
</dbReference>